<comment type="caution">
    <text evidence="1">The sequence shown here is derived from an EMBL/GenBank/DDBJ whole genome shotgun (WGS) entry which is preliminary data.</text>
</comment>
<reference evidence="1 2" key="1">
    <citation type="submission" date="2024-01" db="EMBL/GenBank/DDBJ databases">
        <title>New evidence supports the origin of RcGTA from prophage.</title>
        <authorList>
            <person name="Xu Y."/>
            <person name="Liu B."/>
            <person name="Chen F."/>
        </authorList>
    </citation>
    <scope>NUCLEOTIDE SEQUENCE [LARGE SCALE GENOMIC DNA]</scope>
    <source>
        <strain evidence="1 2">CBW1107-2</strain>
    </source>
</reference>
<dbReference type="RefSeq" id="WP_368803298.1">
    <property type="nucleotide sequence ID" value="NZ_JAZHFV010000004.1"/>
</dbReference>
<evidence type="ECO:0000313" key="2">
    <source>
        <dbReference type="Proteomes" id="UP001559025"/>
    </source>
</evidence>
<evidence type="ECO:0000313" key="1">
    <source>
        <dbReference type="EMBL" id="MEX4008258.1"/>
    </source>
</evidence>
<accession>A0ABV3WUA1</accession>
<sequence length="358" mass="41176">MAWIKASDGSIVDKNGKVVFFSARRFINDICNGNCCFICGAKPEEKPFNEEHVFPEWLLRRYNLFARTITLPNGQKMRYARHTVPCCAECNSLMGNEIEERISSVIDGKPDSIQNFLANGGSLELFVWLGLIYLKLHLKDRTYRTEPDQRIPSGMIADDYDWDLLHHIHTVVRCFYVPTIIEANVMGSLLVLPCRQDGSPDRFDFAQFHFGQTMMLRLGEAAIFVVFNDSTGALRFFQENKLAKITGPINELQAREIMTEFALLNMHLKERPVFRSELDMGNEQHKIVAHLPDRPELQEWNYELRGLMLWNIFEYAWPQLRFAGVTRDKVERAILGGKLSVLFDDKGNFIGSTTNSIE</sequence>
<evidence type="ECO:0008006" key="3">
    <source>
        <dbReference type="Google" id="ProtNLM"/>
    </source>
</evidence>
<proteinExistence type="predicted"/>
<keyword evidence="2" id="KW-1185">Reference proteome</keyword>
<protein>
    <recommendedName>
        <fullName evidence="3">HNH endonuclease</fullName>
    </recommendedName>
</protein>
<dbReference type="EMBL" id="JAZHFV010000004">
    <property type="protein sequence ID" value="MEX4008258.1"/>
    <property type="molecule type" value="Genomic_DNA"/>
</dbReference>
<organism evidence="1 2">
    <name type="scientific">Neoaquamicrobium sediminum</name>
    <dbReference type="NCBI Taxonomy" id="1849104"/>
    <lineage>
        <taxon>Bacteria</taxon>
        <taxon>Pseudomonadati</taxon>
        <taxon>Pseudomonadota</taxon>
        <taxon>Alphaproteobacteria</taxon>
        <taxon>Hyphomicrobiales</taxon>
        <taxon>Phyllobacteriaceae</taxon>
        <taxon>Neoaquamicrobium</taxon>
    </lineage>
</organism>
<name>A0ABV3WUA1_9HYPH</name>
<gene>
    <name evidence="1" type="ORF">V1479_13165</name>
</gene>
<dbReference type="Proteomes" id="UP001559025">
    <property type="component" value="Unassembled WGS sequence"/>
</dbReference>